<dbReference type="InterPro" id="IPR018488">
    <property type="entry name" value="cNMP-bd_CS"/>
</dbReference>
<dbReference type="InterPro" id="IPR018490">
    <property type="entry name" value="cNMP-bd_dom_sf"/>
</dbReference>
<dbReference type="EMBL" id="JBHFQA010000019">
    <property type="protein sequence ID" value="KAL2081989.1"/>
    <property type="molecule type" value="Genomic_DNA"/>
</dbReference>
<dbReference type="Gene3D" id="1.10.287.630">
    <property type="entry name" value="Helix hairpin bin"/>
    <property type="match status" value="1"/>
</dbReference>
<comment type="subcellular location">
    <subcellularLocation>
        <location evidence="1">Cell membrane</location>
        <topology evidence="1">Multi-pass membrane protein</topology>
    </subcellularLocation>
</comment>
<comment type="caution">
    <text evidence="12">The sequence shown here is derived from an EMBL/GenBank/DDBJ whole genome shotgun (WGS) entry which is preliminary data.</text>
</comment>
<keyword evidence="7" id="KW-0406">Ion transport</keyword>
<dbReference type="SUPFAM" id="SSF51206">
    <property type="entry name" value="cAMP-binding domain-like"/>
    <property type="match status" value="1"/>
</dbReference>
<dbReference type="PROSITE" id="PS00888">
    <property type="entry name" value="CNMP_BINDING_1"/>
    <property type="match status" value="1"/>
</dbReference>
<evidence type="ECO:0000256" key="8">
    <source>
        <dbReference type="ARBA" id="ARBA00023136"/>
    </source>
</evidence>
<protein>
    <recommendedName>
        <fullName evidence="11">Cyclic nucleotide-binding domain-containing protein</fullName>
    </recommendedName>
</protein>
<evidence type="ECO:0000256" key="7">
    <source>
        <dbReference type="ARBA" id="ARBA00023065"/>
    </source>
</evidence>
<name>A0ABD1J4F5_9TELE</name>
<evidence type="ECO:0000259" key="11">
    <source>
        <dbReference type="PROSITE" id="PS50042"/>
    </source>
</evidence>
<evidence type="ECO:0000256" key="3">
    <source>
        <dbReference type="ARBA" id="ARBA00022475"/>
    </source>
</evidence>
<evidence type="ECO:0000256" key="2">
    <source>
        <dbReference type="ARBA" id="ARBA00022448"/>
    </source>
</evidence>
<dbReference type="Proteomes" id="UP001591681">
    <property type="component" value="Unassembled WGS sequence"/>
</dbReference>
<feature type="transmembrane region" description="Helical" evidence="10">
    <location>
        <begin position="109"/>
        <end position="129"/>
    </location>
</feature>
<dbReference type="InterPro" id="IPR014710">
    <property type="entry name" value="RmlC-like_jellyroll"/>
</dbReference>
<keyword evidence="5" id="KW-0631">Potassium channel</keyword>
<evidence type="ECO:0000256" key="1">
    <source>
        <dbReference type="ARBA" id="ARBA00004651"/>
    </source>
</evidence>
<dbReference type="GO" id="GO:0005886">
    <property type="term" value="C:plasma membrane"/>
    <property type="evidence" value="ECO:0007669"/>
    <property type="project" value="UniProtKB-SubCell"/>
</dbReference>
<keyword evidence="4 10" id="KW-0812">Transmembrane</keyword>
<accession>A0ABD1J4F5</accession>
<dbReference type="GO" id="GO:0005267">
    <property type="term" value="F:potassium channel activity"/>
    <property type="evidence" value="ECO:0007669"/>
    <property type="project" value="UniProtKB-KW"/>
</dbReference>
<keyword evidence="5" id="KW-0633">Potassium transport</keyword>
<dbReference type="SUPFAM" id="SSF81324">
    <property type="entry name" value="Voltage-gated potassium channels"/>
    <property type="match status" value="1"/>
</dbReference>
<dbReference type="AlphaFoldDB" id="A0ABD1J4F5"/>
<keyword evidence="2" id="KW-0813">Transport</keyword>
<evidence type="ECO:0000313" key="12">
    <source>
        <dbReference type="EMBL" id="KAL2081989.1"/>
    </source>
</evidence>
<dbReference type="Gene3D" id="2.60.120.10">
    <property type="entry name" value="Jelly Rolls"/>
    <property type="match status" value="1"/>
</dbReference>
<organism evidence="12 13">
    <name type="scientific">Coilia grayii</name>
    <name type="common">Gray's grenadier anchovy</name>
    <dbReference type="NCBI Taxonomy" id="363190"/>
    <lineage>
        <taxon>Eukaryota</taxon>
        <taxon>Metazoa</taxon>
        <taxon>Chordata</taxon>
        <taxon>Craniata</taxon>
        <taxon>Vertebrata</taxon>
        <taxon>Euteleostomi</taxon>
        <taxon>Actinopterygii</taxon>
        <taxon>Neopterygii</taxon>
        <taxon>Teleostei</taxon>
        <taxon>Clupei</taxon>
        <taxon>Clupeiformes</taxon>
        <taxon>Clupeoidei</taxon>
        <taxon>Engraulidae</taxon>
        <taxon>Coilinae</taxon>
        <taxon>Coilia</taxon>
    </lineage>
</organism>
<feature type="transmembrane region" description="Helical" evidence="10">
    <location>
        <begin position="301"/>
        <end position="329"/>
    </location>
</feature>
<keyword evidence="6 10" id="KW-1133">Transmembrane helix</keyword>
<dbReference type="CDD" id="cd00038">
    <property type="entry name" value="CAP_ED"/>
    <property type="match status" value="1"/>
</dbReference>
<keyword evidence="9" id="KW-1071">Ligand-gated ion channel</keyword>
<dbReference type="PANTHER" id="PTHR45689">
    <property type="entry name" value="I[[H]] CHANNEL, ISOFORM E"/>
    <property type="match status" value="1"/>
</dbReference>
<evidence type="ECO:0000313" key="13">
    <source>
        <dbReference type="Proteomes" id="UP001591681"/>
    </source>
</evidence>
<evidence type="ECO:0000256" key="4">
    <source>
        <dbReference type="ARBA" id="ARBA00022692"/>
    </source>
</evidence>
<dbReference type="Gene3D" id="1.10.287.70">
    <property type="match status" value="1"/>
</dbReference>
<dbReference type="InterPro" id="IPR013621">
    <property type="entry name" value="Ion_trans_N"/>
</dbReference>
<dbReference type="PROSITE" id="PS50042">
    <property type="entry name" value="CNMP_BINDING_3"/>
    <property type="match status" value="1"/>
</dbReference>
<keyword evidence="3" id="KW-1003">Cell membrane</keyword>
<reference evidence="12 13" key="1">
    <citation type="submission" date="2024-09" db="EMBL/GenBank/DDBJ databases">
        <title>A chromosome-level genome assembly of Gray's grenadier anchovy, Coilia grayii.</title>
        <authorList>
            <person name="Fu Z."/>
        </authorList>
    </citation>
    <scope>NUCLEOTIDE SEQUENCE [LARGE SCALE GENOMIC DNA]</scope>
    <source>
        <strain evidence="12">G4</strain>
        <tissue evidence="12">Muscle</tissue>
    </source>
</reference>
<evidence type="ECO:0000256" key="6">
    <source>
        <dbReference type="ARBA" id="ARBA00022989"/>
    </source>
</evidence>
<dbReference type="InterPro" id="IPR051413">
    <property type="entry name" value="K/Na_HCN_channel"/>
</dbReference>
<evidence type="ECO:0000256" key="9">
    <source>
        <dbReference type="ARBA" id="ARBA00023286"/>
    </source>
</evidence>
<feature type="transmembrane region" description="Helical" evidence="10">
    <location>
        <begin position="227"/>
        <end position="248"/>
    </location>
</feature>
<evidence type="ECO:0000256" key="10">
    <source>
        <dbReference type="SAM" id="Phobius"/>
    </source>
</evidence>
<dbReference type="Pfam" id="PF08412">
    <property type="entry name" value="Ion_trans_N"/>
    <property type="match status" value="1"/>
</dbReference>
<dbReference type="InterPro" id="IPR005821">
    <property type="entry name" value="Ion_trans_dom"/>
</dbReference>
<dbReference type="Pfam" id="PF00520">
    <property type="entry name" value="Ion_trans"/>
    <property type="match status" value="1"/>
</dbReference>
<dbReference type="Pfam" id="PF00027">
    <property type="entry name" value="cNMP_binding"/>
    <property type="match status" value="1"/>
</dbReference>
<evidence type="ECO:0000256" key="5">
    <source>
        <dbReference type="ARBA" id="ARBA00022826"/>
    </source>
</evidence>
<keyword evidence="8 10" id="KW-0472">Membrane</keyword>
<proteinExistence type="predicted"/>
<keyword evidence="13" id="KW-1185">Reference proteome</keyword>
<keyword evidence="5" id="KW-0630">Potassium</keyword>
<dbReference type="InterPro" id="IPR000595">
    <property type="entry name" value="cNMP-bd_dom"/>
</dbReference>
<feature type="transmembrane region" description="Helical" evidence="10">
    <location>
        <begin position="81"/>
        <end position="103"/>
    </location>
</feature>
<sequence length="518" mass="59024">MGCCLPQHKVGDVMDNLTNESENKTQNENCCCGKHASIFLPEISKNTVKYYGSKDEILNESLRTKNQGSFVIHPHSLFRRYWLWIMMIMSSINLCAIPLDVSFFGKQTYIGWTVYNVFVDLVFLVDLCLNFRTGYHGSNPQASVTLDLQRIRNHYLKTWFIPDLLAVLPVDFCLEITLALGTFDSDQFASIRKAVRIFGLLRLLRLLRLVRYVNECMEASMKSALELAYTVFGIFLICHWNSCFQFMLVTLMDYPANSWVTLKGLKDKPIYIQYTHAMFRSLCHMMTLNYGSGVPKGMSELWMMITSITVGTVLYALVLAKITALIATFDTSQRAFEDKHNELKVFVRHKQVPEGLLPRVFGHMENCYQGKWFNEKAILDELSEPLKLEVMQHICGGLLQRAFGDLEPLFLTELLLVVEFTNAQMGDVVVRPGTTADYMYFIDKGSVVVEHAGVEHTLMDGDYFGEIALEKLSEHSITATSLTPCRLCTLSVHAYHAVLENFPELKGKCLVRPFFADS</sequence>
<keyword evidence="9" id="KW-0407">Ion channel</keyword>
<gene>
    <name evidence="12" type="ORF">ACEWY4_021807</name>
</gene>
<feature type="domain" description="Cyclic nucleotide-binding" evidence="11">
    <location>
        <begin position="402"/>
        <end position="499"/>
    </location>
</feature>
<dbReference type="SMART" id="SM00100">
    <property type="entry name" value="cNMP"/>
    <property type="match status" value="1"/>
</dbReference>
<dbReference type="PANTHER" id="PTHR45689:SF4">
    <property type="entry name" value="POTASSIUM_SODIUM HYPERPOLARIZATION-ACTIVATED CYCLIC NUCLEOTIDE-GATED CHANNEL 4"/>
    <property type="match status" value="1"/>
</dbReference>